<name>A0ABZ0ZRZ1_9ACTN</name>
<feature type="compositionally biased region" description="Pro residues" evidence="1">
    <location>
        <begin position="233"/>
        <end position="246"/>
    </location>
</feature>
<feature type="region of interest" description="Disordered" evidence="1">
    <location>
        <begin position="195"/>
        <end position="261"/>
    </location>
</feature>
<dbReference type="Gene3D" id="1.10.510.10">
    <property type="entry name" value="Transferase(Phosphotransferase) domain 1"/>
    <property type="match status" value="1"/>
</dbReference>
<evidence type="ECO:0008006" key="5">
    <source>
        <dbReference type="Google" id="ProtNLM"/>
    </source>
</evidence>
<evidence type="ECO:0000256" key="1">
    <source>
        <dbReference type="SAM" id="MobiDB-lite"/>
    </source>
</evidence>
<dbReference type="RefSeq" id="WP_322937734.1">
    <property type="nucleotide sequence ID" value="NZ_CP141059.1"/>
</dbReference>
<keyword evidence="2" id="KW-0812">Transmembrane</keyword>
<gene>
    <name evidence="3" type="ORF">SHK19_02465</name>
</gene>
<organism evidence="3 4">
    <name type="scientific">Nocardioides bizhenqiangii</name>
    <dbReference type="NCBI Taxonomy" id="3095076"/>
    <lineage>
        <taxon>Bacteria</taxon>
        <taxon>Bacillati</taxon>
        <taxon>Actinomycetota</taxon>
        <taxon>Actinomycetes</taxon>
        <taxon>Propionibacteriales</taxon>
        <taxon>Nocardioidaceae</taxon>
        <taxon>Nocardioides</taxon>
    </lineage>
</organism>
<protein>
    <recommendedName>
        <fullName evidence="5">Protein kinase domain-containing protein</fullName>
    </recommendedName>
</protein>
<keyword evidence="4" id="KW-1185">Reference proteome</keyword>
<dbReference type="InterPro" id="IPR011009">
    <property type="entry name" value="Kinase-like_dom_sf"/>
</dbReference>
<proteinExistence type="predicted"/>
<sequence length="431" mass="45917">MTVLEMSHYGCNTLRRLRREARLIDPTWTPDLAPAFEIDRCAATPTLMTGDLPDLTLDDLVSISPLPAAAALHALRDVAATLEAMHDRGLAHGDVRPSTVFILPDGRSALARPRAADREPDRPTDAHDFAVLAFELLTGVHPLLPRDAVAMASSLPMLPRAAADVLELTLTIDPDRRPLPHALMVALDAIPAEDWPTNGLHRPPSQPPAPAPVATTPPLSPPERPAPARLAPPVEPASAEPPPAEEPPADERPVPDRPVGPRPIEVRIVPPPVRRSLFRRILGPFVIFLGLTTVFTGGAAGAWLLFAPSPSASDPAADPPHVRRISLSVTPPQALCPYAALHVTATIVADGGPGDLELRWRLPDGSDADPQSFTVDGGRTVLRAAIDLTLTGREQLIGEVVAVVNGARASAPIRYLCPGAVDDQRDRSRAI</sequence>
<evidence type="ECO:0000313" key="3">
    <source>
        <dbReference type="EMBL" id="WQQ27100.1"/>
    </source>
</evidence>
<dbReference type="SUPFAM" id="SSF56112">
    <property type="entry name" value="Protein kinase-like (PK-like)"/>
    <property type="match status" value="1"/>
</dbReference>
<dbReference type="Proteomes" id="UP001327225">
    <property type="component" value="Chromosome"/>
</dbReference>
<keyword evidence="2" id="KW-0472">Membrane</keyword>
<dbReference type="EMBL" id="CP141059">
    <property type="protein sequence ID" value="WQQ27100.1"/>
    <property type="molecule type" value="Genomic_DNA"/>
</dbReference>
<evidence type="ECO:0000256" key="2">
    <source>
        <dbReference type="SAM" id="Phobius"/>
    </source>
</evidence>
<keyword evidence="2" id="KW-1133">Transmembrane helix</keyword>
<evidence type="ECO:0000313" key="4">
    <source>
        <dbReference type="Proteomes" id="UP001327225"/>
    </source>
</evidence>
<reference evidence="4" key="1">
    <citation type="submission" date="2023-12" db="EMBL/GenBank/DDBJ databases">
        <title>Novel species in genus Nocardioides.</title>
        <authorList>
            <person name="Zhou H."/>
        </authorList>
    </citation>
    <scope>NUCLEOTIDE SEQUENCE [LARGE SCALE GENOMIC DNA]</scope>
    <source>
        <strain evidence="4">HM61</strain>
    </source>
</reference>
<accession>A0ABZ0ZRZ1</accession>
<feature type="transmembrane region" description="Helical" evidence="2">
    <location>
        <begin position="281"/>
        <end position="306"/>
    </location>
</feature>